<dbReference type="EMBL" id="CZQC01000064">
    <property type="protein sequence ID" value="CUS42260.1"/>
    <property type="molecule type" value="Genomic_DNA"/>
</dbReference>
<dbReference type="GO" id="GO:0016853">
    <property type="term" value="F:isomerase activity"/>
    <property type="evidence" value="ECO:0007669"/>
    <property type="project" value="UniProtKB-KW"/>
</dbReference>
<proteinExistence type="predicted"/>
<dbReference type="InterPro" id="IPR032608">
    <property type="entry name" value="DUF4892"/>
</dbReference>
<reference evidence="1" key="1">
    <citation type="submission" date="2015-10" db="EMBL/GenBank/DDBJ databases">
        <authorList>
            <person name="Gilbert D.G."/>
        </authorList>
    </citation>
    <scope>NUCLEOTIDE SEQUENCE</scope>
</reference>
<protein>
    <submittedName>
        <fullName evidence="1">Type IIA topoisomerase (DNA gyrase/topo II, topoisomerase IV), A subunit</fullName>
    </submittedName>
</protein>
<dbReference type="AlphaFoldDB" id="A0A160TCQ5"/>
<sequence length="293" mass="33027">MLFHRVVIPFAFMLLGGISLACQAVTPFPVSKQIDSFDKDVARYRLVLSGLKTEQATTFGEDERRLSGTLNRTVWRLQDDLSIDELFSFYREQFNGDERVLYECVGLDCGSSAFWANEVFDNPRLVTRDKDQAYIATLSDLEDGKQKVTAVYIARRGSRQTMINVDEMITADAVSDRQSLTAKINDELTHSAGWLSGFKANKDQLDENASRELLDILANLNPALKSRLNLVVHCYSAPHMKDNLSCSERLAESLRQRVSSPNNPVQIYAQGALTLAPNNDLAPALRFVFWPRR</sequence>
<dbReference type="Pfam" id="PF16234">
    <property type="entry name" value="DUF4892"/>
    <property type="match status" value="1"/>
</dbReference>
<dbReference type="PROSITE" id="PS51257">
    <property type="entry name" value="PROKAR_LIPOPROTEIN"/>
    <property type="match status" value="1"/>
</dbReference>
<organism evidence="1">
    <name type="scientific">hydrothermal vent metagenome</name>
    <dbReference type="NCBI Taxonomy" id="652676"/>
    <lineage>
        <taxon>unclassified sequences</taxon>
        <taxon>metagenomes</taxon>
        <taxon>ecological metagenomes</taxon>
    </lineage>
</organism>
<evidence type="ECO:0000313" key="1">
    <source>
        <dbReference type="EMBL" id="CUS42260.1"/>
    </source>
</evidence>
<name>A0A160TCQ5_9ZZZZ</name>
<accession>A0A160TCQ5</accession>
<gene>
    <name evidence="1" type="ORF">MGWOODY_Tha601</name>
</gene>
<keyword evidence="1" id="KW-0413">Isomerase</keyword>